<dbReference type="AlphaFoldDB" id="A0A4U3LU86"/>
<keyword evidence="1" id="KW-0472">Membrane</keyword>
<dbReference type="EMBL" id="SZQA01000068">
    <property type="protein sequence ID" value="TKK78774.1"/>
    <property type="molecule type" value="Genomic_DNA"/>
</dbReference>
<feature type="transmembrane region" description="Helical" evidence="1">
    <location>
        <begin position="201"/>
        <end position="220"/>
    </location>
</feature>
<keyword evidence="1" id="KW-1133">Transmembrane helix</keyword>
<accession>A0A4U3LU86</accession>
<organism evidence="2 3">
    <name type="scientific">Herbidospora galbida</name>
    <dbReference type="NCBI Taxonomy" id="2575442"/>
    <lineage>
        <taxon>Bacteria</taxon>
        <taxon>Bacillati</taxon>
        <taxon>Actinomycetota</taxon>
        <taxon>Actinomycetes</taxon>
        <taxon>Streptosporangiales</taxon>
        <taxon>Streptosporangiaceae</taxon>
        <taxon>Herbidospora</taxon>
    </lineage>
</organism>
<keyword evidence="1" id="KW-0812">Transmembrane</keyword>
<protein>
    <recommendedName>
        <fullName evidence="4">CbtA family protein</fullName>
    </recommendedName>
</protein>
<feature type="transmembrane region" description="Helical" evidence="1">
    <location>
        <begin position="135"/>
        <end position="154"/>
    </location>
</feature>
<dbReference type="InterPro" id="IPR012666">
    <property type="entry name" value="CbtA_put"/>
</dbReference>
<feature type="transmembrane region" description="Helical" evidence="1">
    <location>
        <begin position="5"/>
        <end position="27"/>
    </location>
</feature>
<proteinExistence type="predicted"/>
<feature type="transmembrane region" description="Helical" evidence="1">
    <location>
        <begin position="161"/>
        <end position="181"/>
    </location>
</feature>
<dbReference type="RefSeq" id="WP_137251719.1">
    <property type="nucleotide sequence ID" value="NZ_SZQA01000068.1"/>
</dbReference>
<evidence type="ECO:0008006" key="4">
    <source>
        <dbReference type="Google" id="ProtNLM"/>
    </source>
</evidence>
<keyword evidence="3" id="KW-1185">Reference proteome</keyword>
<feature type="transmembrane region" description="Helical" evidence="1">
    <location>
        <begin position="61"/>
        <end position="84"/>
    </location>
</feature>
<sequence>MIKDLFLRGLGAGAVAGLLAGLFGFLVGEPFIDQAIAIEEAAAGAGHSHADELVSRGGQAFGLFLATTLYGLVVGGLFALAYAFVKGRFGPANEQALAVTLAAGGFLAVVLVPFLKYPGNPPAVGDPDTIGQRTVLYLVMLAIGLLALGAGAVIHRRFGWVAAVPAFLVIVGIAYAVLPGIQEVPPEFPAVLLWNFRVSSLGMQAVLWGVLGSVFALLSARQRVRV</sequence>
<evidence type="ECO:0000313" key="3">
    <source>
        <dbReference type="Proteomes" id="UP000308705"/>
    </source>
</evidence>
<feature type="transmembrane region" description="Helical" evidence="1">
    <location>
        <begin position="96"/>
        <end position="115"/>
    </location>
</feature>
<dbReference type="Pfam" id="PF09490">
    <property type="entry name" value="CbtA"/>
    <property type="match status" value="1"/>
</dbReference>
<gene>
    <name evidence="2" type="ORF">FDA94_37225</name>
</gene>
<dbReference type="Proteomes" id="UP000308705">
    <property type="component" value="Unassembled WGS sequence"/>
</dbReference>
<reference evidence="2 3" key="1">
    <citation type="submission" date="2019-04" db="EMBL/GenBank/DDBJ databases">
        <title>Herbidospora sp. NEAU-GS14.nov., a novel actinomycete isolated from soil.</title>
        <authorList>
            <person name="Han L."/>
        </authorList>
    </citation>
    <scope>NUCLEOTIDE SEQUENCE [LARGE SCALE GENOMIC DNA]</scope>
    <source>
        <strain evidence="2 3">NEAU-GS14</strain>
    </source>
</reference>
<dbReference type="OrthoDB" id="6851830at2"/>
<comment type="caution">
    <text evidence="2">The sequence shown here is derived from an EMBL/GenBank/DDBJ whole genome shotgun (WGS) entry which is preliminary data.</text>
</comment>
<evidence type="ECO:0000256" key="1">
    <source>
        <dbReference type="SAM" id="Phobius"/>
    </source>
</evidence>
<name>A0A4U3LU86_9ACTN</name>
<evidence type="ECO:0000313" key="2">
    <source>
        <dbReference type="EMBL" id="TKK78774.1"/>
    </source>
</evidence>